<dbReference type="InterPro" id="IPR002052">
    <property type="entry name" value="DNA_methylase_N6_adenine_CS"/>
</dbReference>
<evidence type="ECO:0000313" key="7">
    <source>
        <dbReference type="EMBL" id="MBB2958071.1"/>
    </source>
</evidence>
<reference evidence="7 8" key="1">
    <citation type="submission" date="2020-08" db="EMBL/GenBank/DDBJ databases">
        <title>Sequencing the genomes of 1000 actinobacteria strains.</title>
        <authorList>
            <person name="Klenk H.-P."/>
        </authorList>
    </citation>
    <scope>NUCLEOTIDE SEQUENCE [LARGE SCALE GENOMIC DNA]</scope>
    <source>
        <strain evidence="7 8">DSM 20419</strain>
    </source>
</reference>
<keyword evidence="2" id="KW-0698">rRNA processing</keyword>
<dbReference type="RefSeq" id="WP_156479618.1">
    <property type="nucleotide sequence ID" value="NZ_CZJY01000024.1"/>
</dbReference>
<dbReference type="Gene3D" id="3.40.50.150">
    <property type="entry name" value="Vaccinia Virus protein VP39"/>
    <property type="match status" value="2"/>
</dbReference>
<evidence type="ECO:0000256" key="3">
    <source>
        <dbReference type="ARBA" id="ARBA00022603"/>
    </source>
</evidence>
<feature type="domain" description="Methyltransferase small" evidence="5">
    <location>
        <begin position="193"/>
        <end position="366"/>
    </location>
</feature>
<dbReference type="GO" id="GO:0052914">
    <property type="term" value="F:16S rRNA (guanine(1207)-N(2))-methyltransferase activity"/>
    <property type="evidence" value="ECO:0007669"/>
    <property type="project" value="UniProtKB-EC"/>
</dbReference>
<proteinExistence type="predicted"/>
<keyword evidence="8" id="KW-1185">Reference proteome</keyword>
<evidence type="ECO:0000313" key="8">
    <source>
        <dbReference type="Proteomes" id="UP000545286"/>
    </source>
</evidence>
<name>A0A7W4UP68_9MICO</name>
<dbReference type="InterPro" id="IPR007848">
    <property type="entry name" value="Small_mtfrase_dom"/>
</dbReference>
<dbReference type="Pfam" id="PF26049">
    <property type="entry name" value="RLMG_N"/>
    <property type="match status" value="1"/>
</dbReference>
<keyword evidence="4 7" id="KW-0808">Transferase</keyword>
<evidence type="ECO:0000256" key="2">
    <source>
        <dbReference type="ARBA" id="ARBA00022552"/>
    </source>
</evidence>
<dbReference type="OrthoDB" id="29650at2"/>
<dbReference type="InterPro" id="IPR029063">
    <property type="entry name" value="SAM-dependent_MTases_sf"/>
</dbReference>
<dbReference type="InterPro" id="IPR046977">
    <property type="entry name" value="RsmC/RlmG"/>
</dbReference>
<evidence type="ECO:0000259" key="6">
    <source>
        <dbReference type="Pfam" id="PF26049"/>
    </source>
</evidence>
<dbReference type="GO" id="GO:0003676">
    <property type="term" value="F:nucleic acid binding"/>
    <property type="evidence" value="ECO:0007669"/>
    <property type="project" value="InterPro"/>
</dbReference>
<dbReference type="PROSITE" id="PS00092">
    <property type="entry name" value="N6_MTASE"/>
    <property type="match status" value="1"/>
</dbReference>
<dbReference type="CDD" id="cd02440">
    <property type="entry name" value="AdoMet_MTases"/>
    <property type="match status" value="1"/>
</dbReference>
<comment type="caution">
    <text evidence="7">The sequence shown here is derived from an EMBL/GenBank/DDBJ whole genome shotgun (WGS) entry which is preliminary data.</text>
</comment>
<protein>
    <submittedName>
        <fullName evidence="7">16S rRNA (Guanine1207-N2)-methyltransferase</fullName>
        <ecNumber evidence="7">2.1.1.172</ecNumber>
    </submittedName>
</protein>
<evidence type="ECO:0000259" key="5">
    <source>
        <dbReference type="Pfam" id="PF05175"/>
    </source>
</evidence>
<dbReference type="AlphaFoldDB" id="A0A7W4UP68"/>
<dbReference type="PANTHER" id="PTHR47816">
    <property type="entry name" value="RIBOSOMAL RNA SMALL SUBUNIT METHYLTRANSFERASE C"/>
    <property type="match status" value="1"/>
</dbReference>
<dbReference type="Proteomes" id="UP000545286">
    <property type="component" value="Unassembled WGS sequence"/>
</dbReference>
<dbReference type="EC" id="2.1.1.172" evidence="7"/>
<gene>
    <name evidence="7" type="ORF">FHX72_002216</name>
</gene>
<dbReference type="Pfam" id="PF05175">
    <property type="entry name" value="MTS"/>
    <property type="match status" value="1"/>
</dbReference>
<dbReference type="PANTHER" id="PTHR47816:SF5">
    <property type="entry name" value="RIBOSOMAL RNA LARGE SUBUNIT METHYLTRANSFERASE G"/>
    <property type="match status" value="1"/>
</dbReference>
<keyword evidence="1" id="KW-0963">Cytoplasm</keyword>
<evidence type="ECO:0000256" key="1">
    <source>
        <dbReference type="ARBA" id="ARBA00022490"/>
    </source>
</evidence>
<evidence type="ECO:0000256" key="4">
    <source>
        <dbReference type="ARBA" id="ARBA00022679"/>
    </source>
</evidence>
<feature type="domain" description="RlmG N-terminal" evidence="6">
    <location>
        <begin position="19"/>
        <end position="169"/>
    </location>
</feature>
<sequence>MGDTALGRVVAGAEPDPVDRLILDEAAALGGPSSPLAVVGDATGALAVAAAERFDLDVVRTFHDSVTDERASDEAVRASFRSLQAVRFGLEPALFEGVRLVLLRLPKSLAELDEIVRLVAAHAHPDVRIVAGGRIKHMSRGMNETLERSFSEVSASLGRQKSRVLHASAPRAELLGAESGYPIVQNSDELGFAIASHGGAFAGPRLDLGTRELLAVLQYLPADALPEDGLAVDLGCGTGVLAVAVARLRPQLEVIASDRSWAAAASARETIRLAGVGDRVEVRREDSGSSIETGTVDVVLLNPPFHDRHEVVEDMAHPLFEQAARMLKPDGSMLTVFNSGLAHRAALERIVGQSRQIARGAKFTVVISHKRV</sequence>
<dbReference type="EMBL" id="JACHWJ010000003">
    <property type="protein sequence ID" value="MBB2958071.1"/>
    <property type="molecule type" value="Genomic_DNA"/>
</dbReference>
<dbReference type="SUPFAM" id="SSF53335">
    <property type="entry name" value="S-adenosyl-L-methionine-dependent methyltransferases"/>
    <property type="match status" value="1"/>
</dbReference>
<organism evidence="7 8">
    <name type="scientific">Pseudoclavibacter helvolus</name>
    <dbReference type="NCBI Taxonomy" id="255205"/>
    <lineage>
        <taxon>Bacteria</taxon>
        <taxon>Bacillati</taxon>
        <taxon>Actinomycetota</taxon>
        <taxon>Actinomycetes</taxon>
        <taxon>Micrococcales</taxon>
        <taxon>Microbacteriaceae</taxon>
        <taxon>Pseudoclavibacter</taxon>
    </lineage>
</organism>
<keyword evidence="3 7" id="KW-0489">Methyltransferase</keyword>
<dbReference type="InterPro" id="IPR058679">
    <property type="entry name" value="RlmG_N"/>
</dbReference>
<accession>A0A7W4UP68</accession>